<gene>
    <name evidence="1" type="primary">yabP</name>
    <name evidence="1" type="ORF">H8Z77_11365</name>
</gene>
<accession>A0ABR7ITZ8</accession>
<keyword evidence="2" id="KW-1185">Reference proteome</keyword>
<evidence type="ECO:0000313" key="2">
    <source>
        <dbReference type="Proteomes" id="UP000649151"/>
    </source>
</evidence>
<dbReference type="NCBIfam" id="TIGR02892">
    <property type="entry name" value="spore_yabP"/>
    <property type="match status" value="1"/>
</dbReference>
<dbReference type="PIRSF" id="PIRSF011576">
    <property type="entry name" value="YabP"/>
    <property type="match status" value="1"/>
</dbReference>
<dbReference type="RefSeq" id="WP_186997063.1">
    <property type="nucleotide sequence ID" value="NZ_JACOQK010000001.1"/>
</dbReference>
<dbReference type="Gene3D" id="2.60.40.2000">
    <property type="match status" value="1"/>
</dbReference>
<comment type="caution">
    <text evidence="1">The sequence shown here is derived from an EMBL/GenBank/DDBJ whole genome shotgun (WGS) entry which is preliminary data.</text>
</comment>
<protein>
    <submittedName>
        <fullName evidence="1">Sporulation protein YabP</fullName>
    </submittedName>
</protein>
<dbReference type="Proteomes" id="UP000649151">
    <property type="component" value="Unassembled WGS sequence"/>
</dbReference>
<proteinExistence type="predicted"/>
<sequence length="93" mass="10404">MIEETKRVAVQNIILENRKSLTVSGVKDVDSFDDRSVAMETNLGMLTVKGVDLHINQFNTDTGELSLEGTVDSLVYSEQEKRSASSFFTKLFK</sequence>
<evidence type="ECO:0000313" key="1">
    <source>
        <dbReference type="EMBL" id="MBC5788603.1"/>
    </source>
</evidence>
<dbReference type="InterPro" id="IPR022476">
    <property type="entry name" value="Spore_YabP/YqfC"/>
</dbReference>
<dbReference type="Pfam" id="PF07873">
    <property type="entry name" value="YabP"/>
    <property type="match status" value="1"/>
</dbReference>
<name>A0ABR7ITZ8_9CLOT</name>
<reference evidence="1 2" key="1">
    <citation type="submission" date="2020-08" db="EMBL/GenBank/DDBJ databases">
        <title>Genome public.</title>
        <authorList>
            <person name="Liu C."/>
            <person name="Sun Q."/>
        </authorList>
    </citation>
    <scope>NUCLEOTIDE SEQUENCE [LARGE SCALE GENOMIC DNA]</scope>
    <source>
        <strain evidence="1 2">NSJ-27</strain>
    </source>
</reference>
<dbReference type="EMBL" id="JACOQK010000001">
    <property type="protein sequence ID" value="MBC5788603.1"/>
    <property type="molecule type" value="Genomic_DNA"/>
</dbReference>
<dbReference type="InterPro" id="IPR012504">
    <property type="entry name" value="Spore_YabP"/>
</dbReference>
<dbReference type="InterPro" id="IPR038705">
    <property type="entry name" value="YabP_sf"/>
</dbReference>
<organism evidence="1 2">
    <name type="scientific">Clostridium facile</name>
    <dbReference type="NCBI Taxonomy" id="2763035"/>
    <lineage>
        <taxon>Bacteria</taxon>
        <taxon>Bacillati</taxon>
        <taxon>Bacillota</taxon>
        <taxon>Clostridia</taxon>
        <taxon>Eubacteriales</taxon>
        <taxon>Clostridiaceae</taxon>
        <taxon>Clostridium</taxon>
    </lineage>
</organism>